<dbReference type="Pfam" id="PF13432">
    <property type="entry name" value="TPR_16"/>
    <property type="match status" value="2"/>
</dbReference>
<sequence length="1029" mass="119236">MEPIEVFQILGIEQTKNERALKNAYRDKLTVTNPEDDPEGFKRLRMAYEEACRYAGTPDAEENEEAEPTLEDDTPAGQWVRGVRKVYENITDRCDVEKWKALFEADDFLSLEEEENCTTYLLRFLMEHYKLPTAIWKLLDEKIHIVQNAGAFRERFPAQFVSYMVHKCESGEEVDFSEFRGAEDADYDQFLQYYDRAYQALQEKKLQEAEQMIGCGDALGITHPVMEICRASLYEGKGQTAEAITLLKKLSARYPEDDLIAYNTAEILWRNEGRVEASAIYESLREKLPKHYMANLRLTDWYYEQGNYKEAKKCAEEILSVGGDDTFLETLQKINTELEREMKREYAQNHDPGLGLDLGWCYLQDGRTDLGIRTVRELEAKVPADRREEYLGLMTKLLAEAAEYEKTISTAAKWEESLEKKILRDTDAEEEEKDRDRIRQSHMIRMQCYRAYGYVQPEKFAEAIAEAEKAETGTPKDIGMLIEKAQIYVEMEEYKRCAEISQKLIGDYQVYAAYANELEAAKRQWNAAGVIQNGRACLNYFPTYVKAYEMMAKVYMDLTHPEELKELLQQAKDNNVKSVILDAYEWQLTNTGLPQEQMNDAIDKFRKKYLSKLEAGKTIFYRRGLPIITEYLYAYPCEFLLVERGDFHNAAGCLEAAKADYEKALSTNPANPFAWKGLARIHRCRGKYDEAMICLRKCVFFYEKSGTQNHAWPELIVEQAEIYFLLGNTEMAEQFYRRYREMTGSAGERDRNRMRDFARCLACNDKTTEGLKVLEKAFVNVLDAAGEKLDLCVWCGEKTIAGNILTSWPEKIELLGKNTGNTQEYFEDYFFHLGWYGLICGSGKVAIENMDKALIFHKEDLSKKDDIADLILACILYGDKKKGADYAQALKACMEREDKSGKDVYLKYPKLRIVHEYLAGYYTANDEEQDTLLQLDKDCSFCHGCVHPVCEELEMVRILQMLKKGREKEALERLKEQMQEHPGMGLQAIWHRYHSEQVTKDTDPAVAAFHKEKLQPEKRGFWQRLFGKK</sequence>
<dbReference type="PANTHER" id="PTHR12558">
    <property type="entry name" value="CELL DIVISION CYCLE 16,23,27"/>
    <property type="match status" value="1"/>
</dbReference>
<dbReference type="PANTHER" id="PTHR12558:SF13">
    <property type="entry name" value="CELL DIVISION CYCLE PROTEIN 27 HOMOLOG"/>
    <property type="match status" value="1"/>
</dbReference>
<dbReference type="KEGG" id="ssun:H9Q77_08730"/>
<dbReference type="Proteomes" id="UP000515981">
    <property type="component" value="Chromosome"/>
</dbReference>
<dbReference type="SUPFAM" id="SSF48452">
    <property type="entry name" value="TPR-like"/>
    <property type="match status" value="3"/>
</dbReference>
<dbReference type="EMBL" id="CP060633">
    <property type="protein sequence ID" value="QNM01224.1"/>
    <property type="molecule type" value="Genomic_DNA"/>
</dbReference>
<dbReference type="RefSeq" id="WP_249325179.1">
    <property type="nucleotide sequence ID" value="NZ_CP060633.1"/>
</dbReference>
<accession>A0A7G9FRP2</accession>
<proteinExistence type="predicted"/>
<keyword evidence="2" id="KW-1185">Reference proteome</keyword>
<name>A0A7G9FRP2_9FIRM</name>
<dbReference type="InterPro" id="IPR011990">
    <property type="entry name" value="TPR-like_helical_dom_sf"/>
</dbReference>
<dbReference type="Gene3D" id="1.25.40.10">
    <property type="entry name" value="Tetratricopeptide repeat domain"/>
    <property type="match status" value="3"/>
</dbReference>
<dbReference type="InterPro" id="IPR019734">
    <property type="entry name" value="TPR_rpt"/>
</dbReference>
<evidence type="ECO:0000313" key="2">
    <source>
        <dbReference type="Proteomes" id="UP000515981"/>
    </source>
</evidence>
<gene>
    <name evidence="1" type="ORF">H9Q77_08730</name>
</gene>
<protein>
    <submittedName>
        <fullName evidence="1">Uncharacterized protein</fullName>
    </submittedName>
</protein>
<dbReference type="SMART" id="SM00028">
    <property type="entry name" value="TPR"/>
    <property type="match status" value="5"/>
</dbReference>
<reference evidence="1 2" key="1">
    <citation type="submission" date="2020-08" db="EMBL/GenBank/DDBJ databases">
        <authorList>
            <person name="Liu C."/>
            <person name="Sun Q."/>
        </authorList>
    </citation>
    <scope>NUCLEOTIDE SEQUENCE [LARGE SCALE GENOMIC DNA]</scope>
    <source>
        <strain evidence="1 2">NSJ-8</strain>
    </source>
</reference>
<evidence type="ECO:0000313" key="1">
    <source>
        <dbReference type="EMBL" id="QNM01224.1"/>
    </source>
</evidence>
<organism evidence="1 2">
    <name type="scientific">Simiaoa sunii</name>
    <dbReference type="NCBI Taxonomy" id="2763672"/>
    <lineage>
        <taxon>Bacteria</taxon>
        <taxon>Bacillati</taxon>
        <taxon>Bacillota</taxon>
        <taxon>Clostridia</taxon>
        <taxon>Lachnospirales</taxon>
        <taxon>Lachnospiraceae</taxon>
        <taxon>Simiaoa</taxon>
    </lineage>
</organism>
<dbReference type="AlphaFoldDB" id="A0A7G9FRP2"/>